<protein>
    <recommendedName>
        <fullName evidence="6">Dioxygenase</fullName>
        <ecNumber evidence="6">1.13.11.-</ecNumber>
    </recommendedName>
</protein>
<dbReference type="PATRIC" id="fig|1076.23.peg.4698"/>
<dbReference type="GO" id="GO:0016121">
    <property type="term" value="P:carotene catabolic process"/>
    <property type="evidence" value="ECO:0007669"/>
    <property type="project" value="TreeGrafter"/>
</dbReference>
<accession>A0A0D7F4V1</accession>
<dbReference type="GO" id="GO:0046872">
    <property type="term" value="F:metal ion binding"/>
    <property type="evidence" value="ECO:0007669"/>
    <property type="project" value="UniProtKB-KW"/>
</dbReference>
<evidence type="ECO:0000256" key="5">
    <source>
        <dbReference type="PIRSR" id="PIRSR604294-1"/>
    </source>
</evidence>
<feature type="binding site" evidence="5">
    <location>
        <position position="215"/>
    </location>
    <ligand>
        <name>Fe cation</name>
        <dbReference type="ChEBI" id="CHEBI:24875"/>
        <note>catalytic</note>
    </ligand>
</feature>
<evidence type="ECO:0000313" key="7">
    <source>
        <dbReference type="EMBL" id="KIZ47815.1"/>
    </source>
</evidence>
<reference evidence="7 8" key="1">
    <citation type="submission" date="2014-11" db="EMBL/GenBank/DDBJ databases">
        <title>Genomics and ecophysiology of heterotrophic nitrogen fixing bacteria isolated from estuarine surface water.</title>
        <authorList>
            <person name="Bentzon-Tilia M."/>
            <person name="Severin I."/>
            <person name="Hansen L.H."/>
            <person name="Riemann L."/>
        </authorList>
    </citation>
    <scope>NUCLEOTIDE SEQUENCE [LARGE SCALE GENOMIC DNA]</scope>
    <source>
        <strain evidence="7 8">BAL398</strain>
    </source>
</reference>
<name>A0A0D7F4V1_RHOPL</name>
<keyword evidence="2 5" id="KW-0479">Metal-binding</keyword>
<feature type="binding site" evidence="5">
    <location>
        <position position="459"/>
    </location>
    <ligand>
        <name>Fe cation</name>
        <dbReference type="ChEBI" id="CHEBI:24875"/>
        <note>catalytic</note>
    </ligand>
</feature>
<dbReference type="RefSeq" id="WP_044405237.1">
    <property type="nucleotide sequence ID" value="NZ_JXXE01000037.1"/>
</dbReference>
<proteinExistence type="inferred from homology"/>
<sequence>MLHVMGIPDAISNLAPIPMECDAPHLVVRGELPRDLNGTLYRNGANPQFATPDAHWFFGDGMLHAFRLANGRASYRNRWIRTPKWIAEHEAGRPLYGSFNRRLADAPSTAPVDGGVANTNIVFHAGKLLALEEAHLPTEIEPGSLATRGYCDFGQAISGPFTAHPKIDPATGEMLFFGYNAKGPMTRAMSFGSVDVSGKVTRFERFKAPYASMVHDFAVTERHILFPILPLTGSIWRALRGKPPYAWDPAKGSYVGVMKRGGRAGDIQWFRGEACFVFHVMNAWDDGDWVFADVMQSEAAPLFPHPDGRRTDPEKSRARLCRWGFNLAGNSDHFTRTYLDEISGEFPRIDERRAGLRSGHGWYACADPSLPLGALCGLVHVDGAGARRAQYQLPRGDTVGEPVFVPRHKDAAEGDGWLLAVIWRGSENRSDLAVFEASDIAAGPVALVQLGHRMPNGFHGNWVPDA</sequence>
<feature type="binding site" evidence="5">
    <location>
        <position position="164"/>
    </location>
    <ligand>
        <name>Fe cation</name>
        <dbReference type="ChEBI" id="CHEBI:24875"/>
        <note>catalytic</note>
    </ligand>
</feature>
<keyword evidence="6" id="KW-0223">Dioxygenase</keyword>
<dbReference type="GO" id="GO:0010436">
    <property type="term" value="F:carotenoid dioxygenase activity"/>
    <property type="evidence" value="ECO:0007669"/>
    <property type="project" value="TreeGrafter"/>
</dbReference>
<keyword evidence="3 6" id="KW-0560">Oxidoreductase</keyword>
<dbReference type="OrthoDB" id="6636843at2"/>
<dbReference type="PANTHER" id="PTHR10543">
    <property type="entry name" value="BETA-CAROTENE DIOXYGENASE"/>
    <property type="match status" value="1"/>
</dbReference>
<dbReference type="EC" id="1.13.11.-" evidence="6"/>
<dbReference type="EMBL" id="JXXE01000037">
    <property type="protein sequence ID" value="KIZ47815.1"/>
    <property type="molecule type" value="Genomic_DNA"/>
</dbReference>
<gene>
    <name evidence="7" type="ORF">OO17_02310</name>
</gene>
<evidence type="ECO:0000256" key="2">
    <source>
        <dbReference type="ARBA" id="ARBA00022723"/>
    </source>
</evidence>
<comment type="caution">
    <text evidence="7">The sequence shown here is derived from an EMBL/GenBank/DDBJ whole genome shotgun (WGS) entry which is preliminary data.</text>
</comment>
<comment type="similarity">
    <text evidence="1 6">Belongs to the carotenoid oxygenase family.</text>
</comment>
<dbReference type="Pfam" id="PF03055">
    <property type="entry name" value="RPE65"/>
    <property type="match status" value="1"/>
</dbReference>
<evidence type="ECO:0000256" key="1">
    <source>
        <dbReference type="ARBA" id="ARBA00006787"/>
    </source>
</evidence>
<feature type="binding site" evidence="5">
    <location>
        <position position="279"/>
    </location>
    <ligand>
        <name>Fe cation</name>
        <dbReference type="ChEBI" id="CHEBI:24875"/>
        <note>catalytic</note>
    </ligand>
</feature>
<comment type="cofactor">
    <cofactor evidence="5 6">
        <name>Fe(2+)</name>
        <dbReference type="ChEBI" id="CHEBI:29033"/>
    </cofactor>
    <text evidence="5 6">Binds 1 Fe(2+) ion per subunit.</text>
</comment>
<dbReference type="InterPro" id="IPR004294">
    <property type="entry name" value="Carotenoid_Oase"/>
</dbReference>
<keyword evidence="4 5" id="KW-0408">Iron</keyword>
<dbReference type="AlphaFoldDB" id="A0A0D7F4V1"/>
<dbReference type="Proteomes" id="UP000032515">
    <property type="component" value="Unassembled WGS sequence"/>
</dbReference>
<evidence type="ECO:0000256" key="3">
    <source>
        <dbReference type="ARBA" id="ARBA00023002"/>
    </source>
</evidence>
<evidence type="ECO:0000256" key="4">
    <source>
        <dbReference type="ARBA" id="ARBA00023004"/>
    </source>
</evidence>
<evidence type="ECO:0000256" key="6">
    <source>
        <dbReference type="RuleBase" id="RU364048"/>
    </source>
</evidence>
<dbReference type="PANTHER" id="PTHR10543:SF89">
    <property type="entry name" value="CAROTENOID 9,10(9',10')-CLEAVAGE DIOXYGENASE 1"/>
    <property type="match status" value="1"/>
</dbReference>
<organism evidence="7 8">
    <name type="scientific">Rhodopseudomonas palustris</name>
    <dbReference type="NCBI Taxonomy" id="1076"/>
    <lineage>
        <taxon>Bacteria</taxon>
        <taxon>Pseudomonadati</taxon>
        <taxon>Pseudomonadota</taxon>
        <taxon>Alphaproteobacteria</taxon>
        <taxon>Hyphomicrobiales</taxon>
        <taxon>Nitrobacteraceae</taxon>
        <taxon>Rhodopseudomonas</taxon>
    </lineage>
</organism>
<evidence type="ECO:0000313" key="8">
    <source>
        <dbReference type="Proteomes" id="UP000032515"/>
    </source>
</evidence>